<gene>
    <name evidence="4" type="ORF">PSON_ATCC_30995.1.T1900012</name>
</gene>
<dbReference type="PANTHER" id="PTHR11319:SF35">
    <property type="entry name" value="OUTER MEMBRANE PROTEIN PMPC-RELATED"/>
    <property type="match status" value="1"/>
</dbReference>
<reference evidence="4" key="1">
    <citation type="submission" date="2021-01" db="EMBL/GenBank/DDBJ databases">
        <authorList>
            <consortium name="Genoscope - CEA"/>
            <person name="William W."/>
        </authorList>
    </citation>
    <scope>NUCLEOTIDE SEQUENCE</scope>
</reference>
<dbReference type="InterPro" id="IPR002049">
    <property type="entry name" value="LE_dom"/>
</dbReference>
<comment type="caution">
    <text evidence="4">The sequence shown here is derived from an EMBL/GenBank/DDBJ whole genome shotgun (WGS) entry which is preliminary data.</text>
</comment>
<evidence type="ECO:0000256" key="1">
    <source>
        <dbReference type="ARBA" id="ARBA00022536"/>
    </source>
</evidence>
<name>A0A8S1RJ13_9CILI</name>
<feature type="transmembrane region" description="Helical" evidence="2">
    <location>
        <begin position="2764"/>
        <end position="2788"/>
    </location>
</feature>
<feature type="transmembrane region" description="Helical" evidence="2">
    <location>
        <begin position="2808"/>
        <end position="2832"/>
    </location>
</feature>
<keyword evidence="2" id="KW-0472">Membrane</keyword>
<keyword evidence="2" id="KW-1133">Transmembrane helix</keyword>
<feature type="transmembrane region" description="Helical" evidence="2">
    <location>
        <begin position="2949"/>
        <end position="2971"/>
    </location>
</feature>
<dbReference type="CDD" id="cd00064">
    <property type="entry name" value="FU"/>
    <property type="match status" value="1"/>
</dbReference>
<evidence type="ECO:0000259" key="3">
    <source>
        <dbReference type="PROSITE" id="PS01248"/>
    </source>
</evidence>
<feature type="transmembrane region" description="Helical" evidence="2">
    <location>
        <begin position="2727"/>
        <end position="2752"/>
    </location>
</feature>
<keyword evidence="5" id="KW-1185">Reference proteome</keyword>
<dbReference type="Proteomes" id="UP000692954">
    <property type="component" value="Unassembled WGS sequence"/>
</dbReference>
<proteinExistence type="predicted"/>
<evidence type="ECO:0000256" key="2">
    <source>
        <dbReference type="SAM" id="Phobius"/>
    </source>
</evidence>
<evidence type="ECO:0000313" key="4">
    <source>
        <dbReference type="EMBL" id="CAD8128511.1"/>
    </source>
</evidence>
<evidence type="ECO:0000313" key="5">
    <source>
        <dbReference type="Proteomes" id="UP000692954"/>
    </source>
</evidence>
<dbReference type="PANTHER" id="PTHR11319">
    <property type="entry name" value="G PROTEIN-COUPLED RECEPTOR-RELATED"/>
    <property type="match status" value="1"/>
</dbReference>
<keyword evidence="1" id="KW-0245">EGF-like domain</keyword>
<feature type="domain" description="Laminin EGF-like" evidence="3">
    <location>
        <begin position="692"/>
        <end position="727"/>
    </location>
</feature>
<feature type="transmembrane region" description="Helical" evidence="2">
    <location>
        <begin position="2915"/>
        <end position="2937"/>
    </location>
</feature>
<organism evidence="4 5">
    <name type="scientific">Paramecium sonneborni</name>
    <dbReference type="NCBI Taxonomy" id="65129"/>
    <lineage>
        <taxon>Eukaryota</taxon>
        <taxon>Sar</taxon>
        <taxon>Alveolata</taxon>
        <taxon>Ciliophora</taxon>
        <taxon>Intramacronucleata</taxon>
        <taxon>Oligohymenophorea</taxon>
        <taxon>Peniculida</taxon>
        <taxon>Parameciidae</taxon>
        <taxon>Paramecium</taxon>
    </lineage>
</organism>
<sequence>MMLLIFQLNIKIVKSSCDVFKVLTTPENESRQIFQDLWDETNKDYSWGVWTKYLAKYEPIEDLELKIKEMHVQQKQQIIINNNKQQQIIINNNKQLLIILSESFEKNNYLVYYIVLDKEELQIYHKLFINQNNNVEIRELKVAQELVKDNWVFFYFCYSQPSQVYNIFLYINSDRINVQMVQGGPFQSQNNGLKIYQLGGIKQFSYQITLKQEMRINLSQFSGEITDKDLRIGIINFYKDISTFLQYIEDPSCKQLLCTNTMIEEMITMKQFLGETLKYQVSYKDQKFMIYGWVKLHELENLSTVQSVLMRVSLRKTYFNDLYQGDKAFYWEYLQSNQNNEQNGITITTYHNDPFKPLSSYQTFDTDSWIVKGSYYQQAITFWHWFVYQEGINQINNIKLLIYFGSNQQTQTFTMMQNHFEKSSLYFTIGGDKFNKNFRGDIQNLTIQYCYTLDTPKIKICHYSCKSCYGPEENQCILCDQSQRTFNKGACKCKPGYIDNKDKGCQSISQLITIEIQEANLLDNTHCKLGQFSVQFYGKFYCLACPGQYTTLSLNCIECISNPIHWYLNPICKSDYFQPLQDQSDYVFLETQRNQIYYQYYLINQLDITQNPIIEICQGCLGLITIDFNFIENYQLNILSRFACKTCYTVINGECININQHCLNCDSYFLCSNCFQNYTLFDGHCYQCPYYCPNCKFNQTGTYCQNCISGYYYNSTQEQCIQCGQFCSICIYNQNLPFLQCIKCIDEKQYFISADRQMCRKKNLDHCVIQGEEYVWDGFSNFSDKSLNYYYASTIDIQAIFTSQETFQVCILCEDQYVNKLALFSSNECVHASDTSKLPDLKDELKNLVLASENYSYQLSFSNWAGQATNYTVIYGKPTTLLINNYSNRSSQIYYNFSSVVLSVNFKYEDPLLQCTDPHCIDCIKNYVLSQEFCIKCQNGYYASAFTGLCYQCKENCKECLEQHSIYQDAWKWQIIPYYQFRSNIFYGFHNYNLYCISTDNELYEQICTKCKGKDALHNGKCYKDCNCEECIFQEGQNKCLRCKSSQTYINGECIQCPNYCDVCKQLTNQEIYSINPYFNPNDIKLYRFAKQCLEVYCLNNQNLPCYKYAQKTLNVYCNQDVYFQDYSLLTDENQKFLFLDQNIPLNEVFSLESSSHFSNQENDVLFDLFNEKSVKLMRYILKIKQNSGQCQIQDNTFVYSTLRKNIFMLQSLELIFQSNLDIPIYFGNNITFQQFTSITFQNILFDSLSGPIQIFCLNLQDIKFNLQHFHVVNGNNLQLQFIIQNPSQIDLQQVTLKNTQFVNIYGFICYYFTQPKLIKQLVISINDFIIQDSQLLNTYLIIQILNTNYGNQQLKINGLQSLNNYYTKSSLIYTSFLNQIRQSEIIIENFLSDTDQLIQSSFLELNGALNVLMKKITIQNGKYKKEVNLFKLPLFQIYNLNIINNNFMNVDNRVLTNILDSLYADNILENRLILNSIYFINNSYVGNNVFLELISSNNFVNLNIEIDDLILESNQFKVQPINKSKESIVASNASIYFDTQKLTLKNTKIIRSFNLPEISINNADLVEVSSFNVSLNQKYQFKSIHSQISCFDTNKEIGYGSIILFYNIKKLIIAKVLFKNLISINTPLLLIKSLERTNFRVQESIIIIDHIYINNRLIITKQSQEVAILSFISEQEQIISLDEINGNNNILHCFQEDQKFSQSSTILVLNPYSYTTLQNSVFYNNIVTASLGSNLIIFSKSLILQNTQFYDQNILNYDSLKYKLIWGYSEDEQIFLEHLENEFAIKSKGGNGFLSAEEIYIMNITTNNSMASQGGSFYISTVSDGIVQINNSKFAYSQSNLLFYDKSQGGTLFIDASQSMLQFQLYNCTIFRSSSRKEGGVFFIEPSRTQNLIILESNIVQEIYSLYYPFLKLPIQFTSKTLILNIDIIQTYVNNSYDGYFLFYGKVRQLTKSEISNAFQNSLISIDGGNIVLEDVQFTNIFQFGIMNIKNANQVYMTNVSISFITLINDNLILINSNTKYQTSIKFINVELELISEFSKVLTYPKISILLLQERINRCLLNSQTPQVIKEFYDSKQLELFSNNNFYNIIIQYQKPTFIIGIDSVSNNHKLFFNQLKLHSINCQSCHEGIFTITNIDVGSQKNNLIQLKQFNIFNNQCGQLGCIFVSNKDKRSLKLFSSEIKNRYLAETTQLSELTIFPIKIEDSRFYENEASYGGGLIISGVSTLINNCQFTNNSANISGGSIYFDYKENTEILIVNSIFANNNAKIGGAIFLGNYSINSPKILNNSFFNNKALIFGQNQADQPIKLLLQIGDKILETVNVISDMNNITDKIKIDQYKLGNISYNYIMIPSGQSIGYYQIFDEDKQQYVSYNYSFRIIPLNNENGQVKSLDGSKCTIYGRKVLNKEIGQFDQNLTSFTEINFNTSTQDYNLDQLIIKFDPDLNQFGYIQIEIICNSIKIPQFSTKPPYLLQNYFTNYRLWIDFQTFNCQRGEYKTDNGECKLCESSKDQYTVIAGQRCKIKDQIKMEKVSPARIMLRPEYWRPSENNENIEYCLNVPKNCVGGWNPGNDLCDYAHIGALCEQCDIYNVRGQGFFSITSSYKCGNCQEVGDNSIKISLISLWTMISIFLSVRGTIQGVEKIVAQYKMSKLKLKQFDQKAGYGGILVKVLTNYFQIIAAVSLFQLELSSALQSSIRSVGNPVEAMSYSLDCFLIRITDINIIYFRMIWALIMPLLYILAFALIYIIAVILNITQSNKSAITTTAIYLFTYLQPTLLGGFISLLSFRRISDIYWIQGNVAYRYLTQQHFQWITAFVLPSTLILAFIIPIYMLLSLYYQRYKLEEEKTRKNWGYLYNEYQHKAYFWEIIKIFQKGFMIMFLTLYEDQIIIKAALIFIIVFIYQILTKKYRPYKSPYLNFLDEISTIICGTSIVMGMTIYQANKSDNQEIIWPFYILLILINAIFIIIILWEILWAQIQDNQDKLDNKIRNKINNQFPNLKNKNVLFYRLLTNRREQQQRIQLRYLKIKEYLMNIVRKNPGIYQQPIFVSMNKQIKNIQFSELIFQHAHLPAQNKDIQNQHDYPRTSKKIYPIMNQENNSDFQESDSDNIKYDEN</sequence>
<dbReference type="EMBL" id="CAJJDN010000190">
    <property type="protein sequence ID" value="CAD8128511.1"/>
    <property type="molecule type" value="Genomic_DNA"/>
</dbReference>
<protein>
    <recommendedName>
        <fullName evidence="3">Laminin EGF-like domain-containing protein</fullName>
    </recommendedName>
</protein>
<dbReference type="InterPro" id="IPR006212">
    <property type="entry name" value="Furin_repeat"/>
</dbReference>
<dbReference type="PROSITE" id="PS01248">
    <property type="entry name" value="EGF_LAM_1"/>
    <property type="match status" value="1"/>
</dbReference>
<feature type="transmembrane region" description="Helical" evidence="2">
    <location>
        <begin position="2886"/>
        <end position="2903"/>
    </location>
</feature>
<keyword evidence="2" id="KW-0812">Transmembrane</keyword>
<dbReference type="OrthoDB" id="293760at2759"/>
<accession>A0A8S1RJ13</accession>